<evidence type="ECO:0000313" key="3">
    <source>
        <dbReference type="Proteomes" id="UP000198339"/>
    </source>
</evidence>
<dbReference type="Proteomes" id="UP000198339">
    <property type="component" value="Unassembled WGS sequence"/>
</dbReference>
<keyword evidence="1" id="KW-0472">Membrane</keyword>
<dbReference type="EMBL" id="FZPA01000011">
    <property type="protein sequence ID" value="SNT10761.1"/>
    <property type="molecule type" value="Genomic_DNA"/>
</dbReference>
<protein>
    <submittedName>
        <fullName evidence="2">Uncharacterized protein</fullName>
    </submittedName>
</protein>
<keyword evidence="1" id="KW-1133">Transmembrane helix</keyword>
<accession>A0A239JY46</accession>
<keyword evidence="1" id="KW-0812">Transmembrane</keyword>
<feature type="transmembrane region" description="Helical" evidence="1">
    <location>
        <begin position="6"/>
        <end position="26"/>
    </location>
</feature>
<sequence>MSPGIYILTISLLPLTAIIVFAMKYASSLAAARVRIAGDNELRDLIARHAEELASMRKTLIRIADDQAKHSQSLLNIDRILREVG</sequence>
<reference evidence="2 3" key="1">
    <citation type="submission" date="2017-06" db="EMBL/GenBank/DDBJ databases">
        <authorList>
            <person name="Kim H.J."/>
            <person name="Triplett B.A."/>
        </authorList>
    </citation>
    <scope>NUCLEOTIDE SEQUENCE [LARGE SCALE GENOMIC DNA]</scope>
    <source>
        <strain evidence="2 3">DS15</strain>
    </source>
</reference>
<name>A0A239JY46_9SPHN</name>
<keyword evidence="3" id="KW-1185">Reference proteome</keyword>
<gene>
    <name evidence="2" type="ORF">SAMN06295955_111142</name>
</gene>
<evidence type="ECO:0000313" key="2">
    <source>
        <dbReference type="EMBL" id="SNT10761.1"/>
    </source>
</evidence>
<proteinExistence type="predicted"/>
<dbReference type="RefSeq" id="WP_089216794.1">
    <property type="nucleotide sequence ID" value="NZ_FZPA01000011.1"/>
</dbReference>
<dbReference type="AlphaFoldDB" id="A0A239JY46"/>
<organism evidence="2 3">
    <name type="scientific">Sphingopyxis indica</name>
    <dbReference type="NCBI Taxonomy" id="436663"/>
    <lineage>
        <taxon>Bacteria</taxon>
        <taxon>Pseudomonadati</taxon>
        <taxon>Pseudomonadota</taxon>
        <taxon>Alphaproteobacteria</taxon>
        <taxon>Sphingomonadales</taxon>
        <taxon>Sphingomonadaceae</taxon>
        <taxon>Sphingopyxis</taxon>
    </lineage>
</organism>
<evidence type="ECO:0000256" key="1">
    <source>
        <dbReference type="SAM" id="Phobius"/>
    </source>
</evidence>